<dbReference type="EMBL" id="JBHEZX010000006">
    <property type="protein sequence ID" value="MFC1410988.1"/>
    <property type="molecule type" value="Genomic_DNA"/>
</dbReference>
<keyword evidence="3" id="KW-0732">Signal</keyword>
<proteinExistence type="inferred from homology"/>
<comment type="caution">
    <text evidence="5">The sequence shown here is derived from an EMBL/GenBank/DDBJ whole genome shotgun (WGS) entry which is preliminary data.</text>
</comment>
<dbReference type="PROSITE" id="PS51352">
    <property type="entry name" value="THIOREDOXIN_2"/>
    <property type="match status" value="1"/>
</dbReference>
<evidence type="ECO:0000256" key="1">
    <source>
        <dbReference type="ARBA" id="ARBA00010996"/>
    </source>
</evidence>
<dbReference type="InterPro" id="IPR006311">
    <property type="entry name" value="TAT_signal"/>
</dbReference>
<comment type="similarity">
    <text evidence="1">Belongs to the SCO1/2 family.</text>
</comment>
<evidence type="ECO:0000256" key="2">
    <source>
        <dbReference type="ARBA" id="ARBA00023008"/>
    </source>
</evidence>
<keyword evidence="2" id="KW-0186">Copper</keyword>
<protein>
    <submittedName>
        <fullName evidence="5">SCO family protein</fullName>
    </submittedName>
</protein>
<keyword evidence="6" id="KW-1185">Reference proteome</keyword>
<feature type="chain" id="PRO_5045258391" evidence="3">
    <location>
        <begin position="33"/>
        <end position="227"/>
    </location>
</feature>
<dbReference type="InterPro" id="IPR036249">
    <property type="entry name" value="Thioredoxin-like_sf"/>
</dbReference>
<evidence type="ECO:0000313" key="6">
    <source>
        <dbReference type="Proteomes" id="UP001592582"/>
    </source>
</evidence>
<sequence>MTPMPHHPRRRTLLTGALAGTAALLLTACGSAAPSSGSSALGGDSAAQVSGQNKGPYQGLNLGRTFAKPDVAFTDTSGKPFNIAKQTAGRTVLLYFGYTHCPDVCPTTMYDIAAAIAKLPEADQQKVQVVFVTTDPARDTGAAMRTWLNAFNSSFIGLTAPINTIIAAAKSVGVGVEAPTAGKEPVHGAQVLAYLPTDGKAHTIYTSDTASAVYLHDLPLLIKGVTS</sequence>
<dbReference type="Proteomes" id="UP001592582">
    <property type="component" value="Unassembled WGS sequence"/>
</dbReference>
<reference evidence="5 6" key="1">
    <citation type="submission" date="2024-09" db="EMBL/GenBank/DDBJ databases">
        <authorList>
            <person name="Lee S.D."/>
        </authorList>
    </citation>
    <scope>NUCLEOTIDE SEQUENCE [LARGE SCALE GENOMIC DNA]</scope>
    <source>
        <strain evidence="5 6">N1-1</strain>
    </source>
</reference>
<dbReference type="PANTHER" id="PTHR12151:SF25">
    <property type="entry name" value="LINALOOL DEHYDRATASE_ISOMERASE DOMAIN-CONTAINING PROTEIN"/>
    <property type="match status" value="1"/>
</dbReference>
<dbReference type="Gene3D" id="3.40.30.10">
    <property type="entry name" value="Glutaredoxin"/>
    <property type="match status" value="1"/>
</dbReference>
<dbReference type="PROSITE" id="PS51318">
    <property type="entry name" value="TAT"/>
    <property type="match status" value="1"/>
</dbReference>
<feature type="signal peptide" evidence="3">
    <location>
        <begin position="1"/>
        <end position="32"/>
    </location>
</feature>
<dbReference type="SUPFAM" id="SSF52833">
    <property type="entry name" value="Thioredoxin-like"/>
    <property type="match status" value="1"/>
</dbReference>
<evidence type="ECO:0000259" key="4">
    <source>
        <dbReference type="PROSITE" id="PS51352"/>
    </source>
</evidence>
<dbReference type="RefSeq" id="WP_380509717.1">
    <property type="nucleotide sequence ID" value="NZ_JBHEZX010000006.1"/>
</dbReference>
<name>A0ABV6VB88_9ACTN</name>
<feature type="domain" description="Thioredoxin" evidence="4">
    <location>
        <begin position="62"/>
        <end position="197"/>
    </location>
</feature>
<gene>
    <name evidence="5" type="ORF">ACEZDG_17145</name>
</gene>
<dbReference type="CDD" id="cd02968">
    <property type="entry name" value="SCO"/>
    <property type="match status" value="1"/>
</dbReference>
<accession>A0ABV6VB88</accession>
<dbReference type="Pfam" id="PF02630">
    <property type="entry name" value="SCO1-SenC"/>
    <property type="match status" value="1"/>
</dbReference>
<dbReference type="PANTHER" id="PTHR12151">
    <property type="entry name" value="ELECTRON TRANSPORT PROTIN SCO1/SENC FAMILY MEMBER"/>
    <property type="match status" value="1"/>
</dbReference>
<dbReference type="InterPro" id="IPR013766">
    <property type="entry name" value="Thioredoxin_domain"/>
</dbReference>
<organism evidence="5 6">
    <name type="scientific">Streptacidiphilus alkalitolerans</name>
    <dbReference type="NCBI Taxonomy" id="3342712"/>
    <lineage>
        <taxon>Bacteria</taxon>
        <taxon>Bacillati</taxon>
        <taxon>Actinomycetota</taxon>
        <taxon>Actinomycetes</taxon>
        <taxon>Kitasatosporales</taxon>
        <taxon>Streptomycetaceae</taxon>
        <taxon>Streptacidiphilus</taxon>
    </lineage>
</organism>
<evidence type="ECO:0000256" key="3">
    <source>
        <dbReference type="SAM" id="SignalP"/>
    </source>
</evidence>
<evidence type="ECO:0000313" key="5">
    <source>
        <dbReference type="EMBL" id="MFC1410988.1"/>
    </source>
</evidence>
<dbReference type="InterPro" id="IPR003782">
    <property type="entry name" value="SCO1/SenC"/>
</dbReference>